<comment type="caution">
    <text evidence="2">The sequence shown here is derived from an EMBL/GenBank/DDBJ whole genome shotgun (WGS) entry which is preliminary data.</text>
</comment>
<reference evidence="2 3" key="1">
    <citation type="submission" date="2022-10" db="EMBL/GenBank/DDBJ databases">
        <title>High-quality genome sequences of two octocoral-associated bacteria, Endozoicomonas euniceicola EF212 and Endozoicomonas gorgoniicola PS125.</title>
        <authorList>
            <person name="Chiou Y.-J."/>
            <person name="Chen Y.-H."/>
        </authorList>
    </citation>
    <scope>NUCLEOTIDE SEQUENCE [LARGE SCALE GENOMIC DNA]</scope>
    <source>
        <strain evidence="2 3">PS125</strain>
    </source>
</reference>
<keyword evidence="3" id="KW-1185">Reference proteome</keyword>
<dbReference type="Proteomes" id="UP001209854">
    <property type="component" value="Unassembled WGS sequence"/>
</dbReference>
<dbReference type="InterPro" id="IPR001387">
    <property type="entry name" value="Cro/C1-type_HTH"/>
</dbReference>
<dbReference type="SUPFAM" id="SSF47413">
    <property type="entry name" value="lambda repressor-like DNA-binding domains"/>
    <property type="match status" value="1"/>
</dbReference>
<gene>
    <name evidence="2" type="ORF">NX722_23410</name>
</gene>
<organism evidence="2 3">
    <name type="scientific">Endozoicomonas gorgoniicola</name>
    <dbReference type="NCBI Taxonomy" id="1234144"/>
    <lineage>
        <taxon>Bacteria</taxon>
        <taxon>Pseudomonadati</taxon>
        <taxon>Pseudomonadota</taxon>
        <taxon>Gammaproteobacteria</taxon>
        <taxon>Oceanospirillales</taxon>
        <taxon>Endozoicomonadaceae</taxon>
        <taxon>Endozoicomonas</taxon>
    </lineage>
</organism>
<sequence>MSNKKPSQVTFGHRLAVAIRRSRYSKKTVADHLGVSPSIVSQWCDDLKKPDFNNLCRLILFLDVKADWLLFDSERETVDSRLMLASQSMSPTSRRALVSFLETLR</sequence>
<evidence type="ECO:0000313" key="2">
    <source>
        <dbReference type="EMBL" id="MCW7555515.1"/>
    </source>
</evidence>
<feature type="domain" description="HTH cro/C1-type" evidence="1">
    <location>
        <begin position="24"/>
        <end position="69"/>
    </location>
</feature>
<proteinExistence type="predicted"/>
<protein>
    <submittedName>
        <fullName evidence="2">Helix-turn-helix domain-containing protein</fullName>
    </submittedName>
</protein>
<dbReference type="InterPro" id="IPR010982">
    <property type="entry name" value="Lambda_DNA-bd_dom_sf"/>
</dbReference>
<dbReference type="Gene3D" id="1.10.260.40">
    <property type="entry name" value="lambda repressor-like DNA-binding domains"/>
    <property type="match status" value="1"/>
</dbReference>
<dbReference type="RefSeq" id="WP_262565267.1">
    <property type="nucleotide sequence ID" value="NZ_JAPFCC010000001.1"/>
</dbReference>
<dbReference type="CDD" id="cd00093">
    <property type="entry name" value="HTH_XRE"/>
    <property type="match status" value="1"/>
</dbReference>
<dbReference type="PROSITE" id="PS50943">
    <property type="entry name" value="HTH_CROC1"/>
    <property type="match status" value="1"/>
</dbReference>
<dbReference type="Pfam" id="PF01381">
    <property type="entry name" value="HTH_3"/>
    <property type="match status" value="1"/>
</dbReference>
<evidence type="ECO:0000313" key="3">
    <source>
        <dbReference type="Proteomes" id="UP001209854"/>
    </source>
</evidence>
<accession>A0ABT3N1K4</accession>
<name>A0ABT3N1K4_9GAMM</name>
<evidence type="ECO:0000259" key="1">
    <source>
        <dbReference type="PROSITE" id="PS50943"/>
    </source>
</evidence>
<dbReference type="EMBL" id="JAPFCC010000001">
    <property type="protein sequence ID" value="MCW7555515.1"/>
    <property type="molecule type" value="Genomic_DNA"/>
</dbReference>
<dbReference type="SMART" id="SM00530">
    <property type="entry name" value="HTH_XRE"/>
    <property type="match status" value="1"/>
</dbReference>